<keyword evidence="4" id="KW-1185">Reference proteome</keyword>
<name>A0A918YXY1_9GAMM</name>
<dbReference type="RefSeq" id="WP_146474292.1">
    <property type="nucleotide sequence ID" value="NZ_BNCF01000003.1"/>
</dbReference>
<protein>
    <recommendedName>
        <fullName evidence="5">DUF1176 domain-containing protein</fullName>
    </recommendedName>
</protein>
<dbReference type="OrthoDB" id="6183301at2"/>
<evidence type="ECO:0000256" key="1">
    <source>
        <dbReference type="SAM" id="MobiDB-lite"/>
    </source>
</evidence>
<dbReference type="Proteomes" id="UP000636453">
    <property type="component" value="Unassembled WGS sequence"/>
</dbReference>
<comment type="caution">
    <text evidence="3">The sequence shown here is derived from an EMBL/GenBank/DDBJ whole genome shotgun (WGS) entry which is preliminary data.</text>
</comment>
<sequence>MRTLIVSALLAFSALPAAAGTAKPAWPAYRAFGDWVVACDNTGACEARGGSDAAEALRVSLHREAGAGAAPTLAIRGLARRAPRALRFGGAALPLDPRDWRVDGDTLRTDRPRAVRAFVDAARRARAVDADGATGSLEGFNAALLFLDDAQGRVGTAEALIARGTRDGSAVPPPRRPPQVVARPWHGAQPDAEDTARYLGRLPAPLREGCAGAPGLEEMYALDEDEVLVLLPCELYAYQTSALVLRGPRRAPERAAPVRLVLDPVKGEREAASAVLNAAFDPATASLHAYSKGRGLYDCGETHEWVYDGREFQLVAHTRLDRCQGGEPGDFPLLWRADAVREADR</sequence>
<evidence type="ECO:0000313" key="3">
    <source>
        <dbReference type="EMBL" id="GHE28418.1"/>
    </source>
</evidence>
<keyword evidence="2" id="KW-0732">Signal</keyword>
<feature type="region of interest" description="Disordered" evidence="1">
    <location>
        <begin position="165"/>
        <end position="186"/>
    </location>
</feature>
<accession>A0A918YXY1</accession>
<feature type="chain" id="PRO_5037640996" description="DUF1176 domain-containing protein" evidence="2">
    <location>
        <begin position="20"/>
        <end position="345"/>
    </location>
</feature>
<dbReference type="EMBL" id="BNCF01000003">
    <property type="protein sequence ID" value="GHE28418.1"/>
    <property type="molecule type" value="Genomic_DNA"/>
</dbReference>
<proteinExistence type="predicted"/>
<evidence type="ECO:0000256" key="2">
    <source>
        <dbReference type="SAM" id="SignalP"/>
    </source>
</evidence>
<evidence type="ECO:0008006" key="5">
    <source>
        <dbReference type="Google" id="ProtNLM"/>
    </source>
</evidence>
<reference evidence="3" key="1">
    <citation type="journal article" date="2014" name="Int. J. Syst. Evol. Microbiol.">
        <title>Complete genome sequence of Corynebacterium casei LMG S-19264T (=DSM 44701T), isolated from a smear-ripened cheese.</title>
        <authorList>
            <consortium name="US DOE Joint Genome Institute (JGI-PGF)"/>
            <person name="Walter F."/>
            <person name="Albersmeier A."/>
            <person name="Kalinowski J."/>
            <person name="Ruckert C."/>
        </authorList>
    </citation>
    <scope>NUCLEOTIDE SEQUENCE</scope>
    <source>
        <strain evidence="3">KCTC 32020</strain>
    </source>
</reference>
<evidence type="ECO:0000313" key="4">
    <source>
        <dbReference type="Proteomes" id="UP000636453"/>
    </source>
</evidence>
<gene>
    <name evidence="3" type="ORF">GCM10007167_07400</name>
</gene>
<organism evidence="3 4">
    <name type="scientific">Vulcaniibacterium thermophilum</name>
    <dbReference type="NCBI Taxonomy" id="1169913"/>
    <lineage>
        <taxon>Bacteria</taxon>
        <taxon>Pseudomonadati</taxon>
        <taxon>Pseudomonadota</taxon>
        <taxon>Gammaproteobacteria</taxon>
        <taxon>Lysobacterales</taxon>
        <taxon>Lysobacteraceae</taxon>
        <taxon>Vulcaniibacterium</taxon>
    </lineage>
</organism>
<feature type="signal peptide" evidence="2">
    <location>
        <begin position="1"/>
        <end position="19"/>
    </location>
</feature>
<dbReference type="InterPro" id="IPR009560">
    <property type="entry name" value="DUF1176"/>
</dbReference>
<dbReference type="Pfam" id="PF06674">
    <property type="entry name" value="DUF1176"/>
    <property type="match status" value="1"/>
</dbReference>
<dbReference type="AlphaFoldDB" id="A0A918YXY1"/>
<reference evidence="3" key="2">
    <citation type="submission" date="2020-09" db="EMBL/GenBank/DDBJ databases">
        <authorList>
            <person name="Sun Q."/>
            <person name="Kim S."/>
        </authorList>
    </citation>
    <scope>NUCLEOTIDE SEQUENCE</scope>
    <source>
        <strain evidence="3">KCTC 32020</strain>
    </source>
</reference>